<comment type="caution">
    <text evidence="2">The sequence shown here is derived from an EMBL/GenBank/DDBJ whole genome shotgun (WGS) entry which is preliminary data.</text>
</comment>
<feature type="region of interest" description="Disordered" evidence="1">
    <location>
        <begin position="554"/>
        <end position="577"/>
    </location>
</feature>
<sequence>MDRNRFRRWQAPKTIGSYRRTILISLCFLLSGTSLFSWEVPKKETVNLSLWKKIGVVEHKEPGKKNTLKPKENTPRYGELFFDFEGEPNEPNLSESGTTFPSKSISVVSSSYLEDTKTQFFGKKSAYFSGRRNQIHLSVSGNSVFGTHPDPFSISIPLRMGEQGAGSVILDRTVYVKGKKYGISLELNEGKPTLFVNNLLQKTEGRTSSFVLESSVKIKRQTWEVISIYFDTLNHRYVLYQNGIETAEYENNSPDTIGFGFPENDSTPLVLGKSYYGNLDGFHIHKGEPETHYTKFESVKYDDTTKIGTMEGNYTISPILETKYSNSILQQIQWKIDKPQDTMIELYFRGSNQKFNESSSLSWTRIRSLTTDLPKLRFKFYQWKIWFRPDPMGKTVPNIQSLSFDYTEQSPPDTPTLFRFDPNNTKEDQVCFLWNSNHEKEVQNGGGYIIHYGLLPNRMIGSVFVKKNQGNELRKIDGNEENSTFRNKRLCIDEDTLITNIYIPEGQLESPEDRNLADQVDVSKKEKRGHLFQSGLTYYFRISAYNRYLNEWDSKDQKSPLSPPISISFPKEVSNLK</sequence>
<dbReference type="Gene3D" id="2.60.120.200">
    <property type="match status" value="1"/>
</dbReference>
<dbReference type="EMBL" id="JAMQQD010000006">
    <property type="protein sequence ID" value="MCW7516531.1"/>
    <property type="molecule type" value="Genomic_DNA"/>
</dbReference>
<dbReference type="RefSeq" id="WP_238761696.1">
    <property type="nucleotide sequence ID" value="NZ_JAIZBN010000004.1"/>
</dbReference>
<gene>
    <name evidence="2" type="ORF">ND810_15295</name>
</gene>
<reference evidence="2" key="1">
    <citation type="submission" date="2022-06" db="EMBL/GenBank/DDBJ databases">
        <title>Leptospira isolates from biofilms formed at urban environments.</title>
        <authorList>
            <person name="Ribeiro P.S."/>
            <person name="Sousa T."/>
            <person name="Carvalho N."/>
            <person name="Aburjaile F."/>
            <person name="Neves F."/>
            <person name="Oliveira D."/>
            <person name="Blanco L."/>
            <person name="Lima J."/>
            <person name="Costa F."/>
            <person name="Brenig B."/>
            <person name="Soares S."/>
            <person name="Ramos R."/>
            <person name="Goes-Neto A."/>
            <person name="Matiuzzi M."/>
            <person name="Azevedo V."/>
            <person name="Ristow P."/>
        </authorList>
    </citation>
    <scope>NUCLEOTIDE SEQUENCE</scope>
    <source>
        <strain evidence="2">VSF7</strain>
    </source>
</reference>
<protein>
    <submittedName>
        <fullName evidence="2">Concanavalin A-like lectin/glucanase</fullName>
    </submittedName>
</protein>
<dbReference type="InterPro" id="IPR013320">
    <property type="entry name" value="ConA-like_dom_sf"/>
</dbReference>
<evidence type="ECO:0000313" key="2">
    <source>
        <dbReference type="EMBL" id="MCW7516531.1"/>
    </source>
</evidence>
<dbReference type="Proteomes" id="UP001209694">
    <property type="component" value="Unassembled WGS sequence"/>
</dbReference>
<proteinExistence type="predicted"/>
<organism evidence="2 3">
    <name type="scientific">Leptospira levettii</name>
    <dbReference type="NCBI Taxonomy" id="2023178"/>
    <lineage>
        <taxon>Bacteria</taxon>
        <taxon>Pseudomonadati</taxon>
        <taxon>Spirochaetota</taxon>
        <taxon>Spirochaetia</taxon>
        <taxon>Leptospirales</taxon>
        <taxon>Leptospiraceae</taxon>
        <taxon>Leptospira</taxon>
    </lineage>
</organism>
<dbReference type="AlphaFoldDB" id="A0AAW5VH17"/>
<dbReference type="SUPFAM" id="SSF49899">
    <property type="entry name" value="Concanavalin A-like lectins/glucanases"/>
    <property type="match status" value="1"/>
</dbReference>
<evidence type="ECO:0000313" key="3">
    <source>
        <dbReference type="Proteomes" id="UP001209694"/>
    </source>
</evidence>
<accession>A0AAW5VH17</accession>
<evidence type="ECO:0000256" key="1">
    <source>
        <dbReference type="SAM" id="MobiDB-lite"/>
    </source>
</evidence>
<name>A0AAW5VH17_9LEPT</name>